<feature type="non-terminal residue" evidence="10">
    <location>
        <position position="1"/>
    </location>
</feature>
<evidence type="ECO:0000313" key="10">
    <source>
        <dbReference type="EMBL" id="GAG75555.1"/>
    </source>
</evidence>
<dbReference type="PANTHER" id="PTHR30294">
    <property type="entry name" value="MEMBRANE COMPONENT OF ABC TRANSPORTER YHHJ-RELATED"/>
    <property type="match status" value="1"/>
</dbReference>
<evidence type="ECO:0000256" key="7">
    <source>
        <dbReference type="ARBA" id="ARBA00023136"/>
    </source>
</evidence>
<evidence type="ECO:0000256" key="5">
    <source>
        <dbReference type="ARBA" id="ARBA00022692"/>
    </source>
</evidence>
<dbReference type="InterPro" id="IPR047817">
    <property type="entry name" value="ABC2_TM_bact-type"/>
</dbReference>
<dbReference type="PROSITE" id="PS51012">
    <property type="entry name" value="ABC_TM2"/>
    <property type="match status" value="1"/>
</dbReference>
<keyword evidence="7 8" id="KW-0472">Membrane</keyword>
<evidence type="ECO:0000256" key="4">
    <source>
        <dbReference type="ARBA" id="ARBA00022475"/>
    </source>
</evidence>
<dbReference type="GO" id="GO:0140359">
    <property type="term" value="F:ABC-type transporter activity"/>
    <property type="evidence" value="ECO:0007669"/>
    <property type="project" value="InterPro"/>
</dbReference>
<feature type="transmembrane region" description="Helical" evidence="8">
    <location>
        <begin position="153"/>
        <end position="174"/>
    </location>
</feature>
<dbReference type="PRINTS" id="PR00164">
    <property type="entry name" value="ABC2TRNSPORT"/>
</dbReference>
<feature type="domain" description="ABC transmembrane type-2" evidence="9">
    <location>
        <begin position="25"/>
        <end position="264"/>
    </location>
</feature>
<keyword evidence="6 8" id="KW-1133">Transmembrane helix</keyword>
<reference evidence="10" key="1">
    <citation type="journal article" date="2014" name="Front. Microbiol.">
        <title>High frequency of phylogenetically diverse reductive dehalogenase-homologous genes in deep subseafloor sedimentary metagenomes.</title>
        <authorList>
            <person name="Kawai M."/>
            <person name="Futagami T."/>
            <person name="Toyoda A."/>
            <person name="Takaki Y."/>
            <person name="Nishi S."/>
            <person name="Hori S."/>
            <person name="Arai W."/>
            <person name="Tsubouchi T."/>
            <person name="Morono Y."/>
            <person name="Uchiyama I."/>
            <person name="Ito T."/>
            <person name="Fujiyama A."/>
            <person name="Inagaki F."/>
            <person name="Takami H."/>
        </authorList>
    </citation>
    <scope>NUCLEOTIDE SEQUENCE</scope>
    <source>
        <strain evidence="10">Expedition CK06-06</strain>
    </source>
</reference>
<name>X1A0D7_9ZZZZ</name>
<comment type="similarity">
    <text evidence="2">Belongs to the ABC-2 integral membrane protein family.</text>
</comment>
<dbReference type="InterPro" id="IPR051449">
    <property type="entry name" value="ABC-2_transporter_component"/>
</dbReference>
<evidence type="ECO:0000259" key="9">
    <source>
        <dbReference type="PROSITE" id="PS51012"/>
    </source>
</evidence>
<comment type="subcellular location">
    <subcellularLocation>
        <location evidence="1">Cell membrane</location>
        <topology evidence="1">Multi-pass membrane protein</topology>
    </subcellularLocation>
</comment>
<organism evidence="10">
    <name type="scientific">marine sediment metagenome</name>
    <dbReference type="NCBI Taxonomy" id="412755"/>
    <lineage>
        <taxon>unclassified sequences</taxon>
        <taxon>metagenomes</taxon>
        <taxon>ecological metagenomes</taxon>
    </lineage>
</organism>
<feature type="transmembrane region" description="Helical" evidence="8">
    <location>
        <begin position="76"/>
        <end position="99"/>
    </location>
</feature>
<keyword evidence="4" id="KW-1003">Cell membrane</keyword>
<proteinExistence type="inferred from homology"/>
<dbReference type="GO" id="GO:0043190">
    <property type="term" value="C:ATP-binding cassette (ABC) transporter complex"/>
    <property type="evidence" value="ECO:0007669"/>
    <property type="project" value="InterPro"/>
</dbReference>
<dbReference type="EMBL" id="BART01017200">
    <property type="protein sequence ID" value="GAG75555.1"/>
    <property type="molecule type" value="Genomic_DNA"/>
</dbReference>
<evidence type="ECO:0000256" key="2">
    <source>
        <dbReference type="ARBA" id="ARBA00007783"/>
    </source>
</evidence>
<evidence type="ECO:0000256" key="8">
    <source>
        <dbReference type="SAM" id="Phobius"/>
    </source>
</evidence>
<evidence type="ECO:0000256" key="3">
    <source>
        <dbReference type="ARBA" id="ARBA00022448"/>
    </source>
</evidence>
<dbReference type="PANTHER" id="PTHR30294:SF29">
    <property type="entry name" value="MULTIDRUG ABC TRANSPORTER PERMEASE YBHS-RELATED"/>
    <property type="match status" value="1"/>
</dbReference>
<feature type="transmembrane region" description="Helical" evidence="8">
    <location>
        <begin position="120"/>
        <end position="141"/>
    </location>
</feature>
<accession>X1A0D7</accession>
<gene>
    <name evidence="10" type="ORF">S01H4_32813</name>
</gene>
<evidence type="ECO:0000256" key="1">
    <source>
        <dbReference type="ARBA" id="ARBA00004651"/>
    </source>
</evidence>
<feature type="transmembrane region" description="Helical" evidence="8">
    <location>
        <begin position="243"/>
        <end position="261"/>
    </location>
</feature>
<keyword evidence="3" id="KW-0813">Transport</keyword>
<dbReference type="AlphaFoldDB" id="X1A0D7"/>
<dbReference type="InterPro" id="IPR000412">
    <property type="entry name" value="ABC_2_transport"/>
</dbReference>
<evidence type="ECO:0000256" key="6">
    <source>
        <dbReference type="ARBA" id="ARBA00022989"/>
    </source>
</evidence>
<sequence>GKIPFYLLIPSGFEEAKQVQQPISLELAYKEADPMIGLRAKPIIEAAGSEFLGVPPPLNIELRGTESRIKNETVNFFAPGIAVFGLMILIATGAGIIAADRERGFLARMLTTPARPWDFILGYSLPFIPVLIVSTLIYLGVGMAMGLTIIGNLGLAFLVFFLIGLCSIGIAMIVGTLLKSEPQAPICWVFIVPLAMISGAWFSVEGMPSAIKDIAGALPFIHAIDASRAVINGASLATVLPDLYWLIGWAVVLFVAGIVLFRRTMAS</sequence>
<dbReference type="Pfam" id="PF12698">
    <property type="entry name" value="ABC2_membrane_3"/>
    <property type="match status" value="1"/>
</dbReference>
<feature type="transmembrane region" description="Helical" evidence="8">
    <location>
        <begin position="186"/>
        <end position="204"/>
    </location>
</feature>
<dbReference type="InterPro" id="IPR013525">
    <property type="entry name" value="ABC2_TM"/>
</dbReference>
<protein>
    <recommendedName>
        <fullName evidence="9">ABC transmembrane type-2 domain-containing protein</fullName>
    </recommendedName>
</protein>
<keyword evidence="5 8" id="KW-0812">Transmembrane</keyword>
<comment type="caution">
    <text evidence="10">The sequence shown here is derived from an EMBL/GenBank/DDBJ whole genome shotgun (WGS) entry which is preliminary data.</text>
</comment>